<evidence type="ECO:0000259" key="4">
    <source>
        <dbReference type="PROSITE" id="PS50949"/>
    </source>
</evidence>
<dbReference type="SUPFAM" id="SSF64288">
    <property type="entry name" value="Chorismate lyase-like"/>
    <property type="match status" value="1"/>
</dbReference>
<evidence type="ECO:0000256" key="2">
    <source>
        <dbReference type="ARBA" id="ARBA00023125"/>
    </source>
</evidence>
<evidence type="ECO:0000256" key="3">
    <source>
        <dbReference type="ARBA" id="ARBA00023163"/>
    </source>
</evidence>
<dbReference type="Gene3D" id="1.10.10.10">
    <property type="entry name" value="Winged helix-like DNA-binding domain superfamily/Winged helix DNA-binding domain"/>
    <property type="match status" value="1"/>
</dbReference>
<evidence type="ECO:0000313" key="5">
    <source>
        <dbReference type="EMBL" id="MDN4532431.1"/>
    </source>
</evidence>
<evidence type="ECO:0000256" key="1">
    <source>
        <dbReference type="ARBA" id="ARBA00023015"/>
    </source>
</evidence>
<dbReference type="InterPro" id="IPR036388">
    <property type="entry name" value="WH-like_DNA-bd_sf"/>
</dbReference>
<accession>A0AAW7MAX5</accession>
<dbReference type="InterPro" id="IPR000524">
    <property type="entry name" value="Tscrpt_reg_HTH_GntR"/>
</dbReference>
<dbReference type="PANTHER" id="PTHR44846">
    <property type="entry name" value="MANNOSYL-D-GLYCERATE TRANSPORT/METABOLISM SYSTEM REPRESSOR MNGR-RELATED"/>
    <property type="match status" value="1"/>
</dbReference>
<dbReference type="RefSeq" id="WP_059106649.1">
    <property type="nucleotide sequence ID" value="NZ_AP024589.1"/>
</dbReference>
<protein>
    <submittedName>
        <fullName evidence="5">GntR family transcriptional regulator</fullName>
    </submittedName>
</protein>
<gene>
    <name evidence="5" type="ORF">QYH67_02355</name>
</gene>
<dbReference type="InterPro" id="IPR036390">
    <property type="entry name" value="WH_DNA-bd_sf"/>
</dbReference>
<dbReference type="InterPro" id="IPR011663">
    <property type="entry name" value="UTRA"/>
</dbReference>
<comment type="caution">
    <text evidence="5">The sequence shown here is derived from an EMBL/GenBank/DDBJ whole genome shotgun (WGS) entry which is preliminary data.</text>
</comment>
<proteinExistence type="predicted"/>
<keyword evidence="3" id="KW-0804">Transcription</keyword>
<dbReference type="EMBL" id="JAUHQC010000006">
    <property type="protein sequence ID" value="MDN4532431.1"/>
    <property type="molecule type" value="Genomic_DNA"/>
</dbReference>
<dbReference type="SMART" id="SM00866">
    <property type="entry name" value="UTRA"/>
    <property type="match status" value="1"/>
</dbReference>
<dbReference type="SUPFAM" id="SSF46785">
    <property type="entry name" value="Winged helix' DNA-binding domain"/>
    <property type="match status" value="1"/>
</dbReference>
<dbReference type="AlphaFoldDB" id="A0AAW7MAX5"/>
<dbReference type="InterPro" id="IPR050679">
    <property type="entry name" value="Bact_HTH_transcr_reg"/>
</dbReference>
<sequence length="241" mass="27407">MMELSSKYRVKEWLIRQIKSGELKPGHPLPSTLGIARALDVKTDDVYDGIAELIAEQVLTEHVEEGPRVKHLRPFYYPLGELVSISKMIESQGYHSGTEYIALDEIPATTLDADILQLELKSLVTQIERIRTADGAPLVYCIDKVATAHLTCQAFQQYNEGSILDAMKQYSNIDIKHVEVELDTVSYEPHISDNLDAMPHESLMLLKIVHYDTEGNPVLYSLNYFRSSLVKFKTTNFRYET</sequence>
<dbReference type="PROSITE" id="PS50949">
    <property type="entry name" value="HTH_GNTR"/>
    <property type="match status" value="1"/>
</dbReference>
<feature type="domain" description="HTH gntR-type" evidence="4">
    <location>
        <begin position="4"/>
        <end position="72"/>
    </location>
</feature>
<dbReference type="Proteomes" id="UP001171687">
    <property type="component" value="Unassembled WGS sequence"/>
</dbReference>
<dbReference type="PANTHER" id="PTHR44846:SF17">
    <property type="entry name" value="GNTR-FAMILY TRANSCRIPTIONAL REGULATOR"/>
    <property type="match status" value="1"/>
</dbReference>
<dbReference type="GO" id="GO:0003700">
    <property type="term" value="F:DNA-binding transcription factor activity"/>
    <property type="evidence" value="ECO:0007669"/>
    <property type="project" value="InterPro"/>
</dbReference>
<dbReference type="InterPro" id="IPR028978">
    <property type="entry name" value="Chorismate_lyase_/UTRA_dom_sf"/>
</dbReference>
<organism evidence="5 6">
    <name type="scientific">Staphylococcus auricularis</name>
    <dbReference type="NCBI Taxonomy" id="29379"/>
    <lineage>
        <taxon>Bacteria</taxon>
        <taxon>Bacillati</taxon>
        <taxon>Bacillota</taxon>
        <taxon>Bacilli</taxon>
        <taxon>Bacillales</taxon>
        <taxon>Staphylococcaceae</taxon>
        <taxon>Staphylococcus</taxon>
    </lineage>
</organism>
<name>A0AAW7MAX5_9STAP</name>
<dbReference type="GeneID" id="64982394"/>
<dbReference type="Pfam" id="PF07702">
    <property type="entry name" value="UTRA"/>
    <property type="match status" value="1"/>
</dbReference>
<dbReference type="GO" id="GO:0045892">
    <property type="term" value="P:negative regulation of DNA-templated transcription"/>
    <property type="evidence" value="ECO:0007669"/>
    <property type="project" value="TreeGrafter"/>
</dbReference>
<keyword evidence="2" id="KW-0238">DNA-binding</keyword>
<reference evidence="5" key="1">
    <citation type="submission" date="2023-07" db="EMBL/GenBank/DDBJ databases">
        <title>Evaluation of the beneficial properties of pineapple isolates.</title>
        <authorList>
            <person name="Adefiranye O."/>
        </authorList>
    </citation>
    <scope>NUCLEOTIDE SEQUENCE</scope>
    <source>
        <strain evidence="5">PAPLE_T1</strain>
    </source>
</reference>
<dbReference type="GO" id="GO:0003677">
    <property type="term" value="F:DNA binding"/>
    <property type="evidence" value="ECO:0007669"/>
    <property type="project" value="UniProtKB-KW"/>
</dbReference>
<keyword evidence="1" id="KW-0805">Transcription regulation</keyword>
<dbReference type="Gene3D" id="3.40.1410.10">
    <property type="entry name" value="Chorismate lyase-like"/>
    <property type="match status" value="1"/>
</dbReference>
<evidence type="ECO:0000313" key="6">
    <source>
        <dbReference type="Proteomes" id="UP001171687"/>
    </source>
</evidence>